<dbReference type="Gene3D" id="1.10.275.10">
    <property type="entry name" value="Fumarase/aspartase (N-terminal domain)"/>
    <property type="match status" value="1"/>
</dbReference>
<protein>
    <submittedName>
        <fullName evidence="1">Phenylalanine ammonia-lyase</fullName>
    </submittedName>
</protein>
<name>A0A845ST55_9GAMM</name>
<dbReference type="Pfam" id="PF00221">
    <property type="entry name" value="Lyase_aromatic"/>
    <property type="match status" value="1"/>
</dbReference>
<dbReference type="InterPro" id="IPR024083">
    <property type="entry name" value="Fumarase/histidase_N"/>
</dbReference>
<sequence>MTFNLGGDTALTLATLVRIVQENQPVAFSPAAQQRIKKGFVFLCQRITAGDRIYGVTTGLGAGVDTAVLSGADGRQDIARLHDIQQRIPLARAVGVGALADRDQVRAMMLARLAGIAEGYSGISLPTAQALLYFLNRGVHPQVPLLGSIGEADLAPLAHIGSALAGDGLVEYQGRVADIRTLAQALGVTLPALTGKDGLALVSSNAASVGLSALLLADIAQLINVQAGAIALSFEAFRANISPLSPWAGRIRRLPGGAECASHLLSLLAGGALSQPGGARLLQDPLSFRCAASVLASVYQAFNLARQATELELNSADDNPALIAEADIVLANANFDATHLALAFEALGLALARQASCAAERMMKLMSESASGLPRFLTQHRGQTGFATLQKTISALTSDIVHHANPLSAITIPVADRVEDYASQSMAVVSKTTRLVESLRYLVAIELMVAAQAVDLRQDPQIRLGQGSAAVYARVRGLVAGLDQDRSTARDIENLAQAITAPGWLTAGEQLLETECHALGPQTP</sequence>
<keyword evidence="1" id="KW-0456">Lyase</keyword>
<proteinExistence type="predicted"/>
<dbReference type="EMBL" id="WUBS01000020">
    <property type="protein sequence ID" value="NDL65681.1"/>
    <property type="molecule type" value="Genomic_DNA"/>
</dbReference>
<reference evidence="1 2" key="2">
    <citation type="submission" date="2020-02" db="EMBL/GenBank/DDBJ databases">
        <title>The new genus of Enterobacteriales.</title>
        <authorList>
            <person name="Kim I.S."/>
        </authorList>
    </citation>
    <scope>NUCLEOTIDE SEQUENCE [LARGE SCALE GENOMIC DNA]</scope>
    <source>
        <strain evidence="1 2">SAP-6</strain>
    </source>
</reference>
<dbReference type="SUPFAM" id="SSF48557">
    <property type="entry name" value="L-aspartase-like"/>
    <property type="match status" value="1"/>
</dbReference>
<reference evidence="1 2" key="1">
    <citation type="submission" date="2019-12" db="EMBL/GenBank/DDBJ databases">
        <authorList>
            <person name="Lee S.D."/>
        </authorList>
    </citation>
    <scope>NUCLEOTIDE SEQUENCE [LARGE SCALE GENOMIC DNA]</scope>
    <source>
        <strain evidence="1 2">SAP-6</strain>
    </source>
</reference>
<dbReference type="Gene3D" id="1.20.200.10">
    <property type="entry name" value="Fumarase/aspartase (Central domain)"/>
    <property type="match status" value="1"/>
</dbReference>
<dbReference type="CDD" id="cd00332">
    <property type="entry name" value="PAL-HAL"/>
    <property type="match status" value="1"/>
</dbReference>
<evidence type="ECO:0000313" key="2">
    <source>
        <dbReference type="Proteomes" id="UP000461443"/>
    </source>
</evidence>
<comment type="caution">
    <text evidence="1">The sequence shown here is derived from an EMBL/GenBank/DDBJ whole genome shotgun (WGS) entry which is preliminary data.</text>
</comment>
<dbReference type="InterPro" id="IPR001106">
    <property type="entry name" value="Aromatic_Lyase"/>
</dbReference>
<gene>
    <name evidence="1" type="ORF">GRH90_23375</name>
</gene>
<evidence type="ECO:0000313" key="1">
    <source>
        <dbReference type="EMBL" id="NDL65681.1"/>
    </source>
</evidence>
<dbReference type="Proteomes" id="UP000461443">
    <property type="component" value="Unassembled WGS sequence"/>
</dbReference>
<dbReference type="GO" id="GO:0016841">
    <property type="term" value="F:ammonia-lyase activity"/>
    <property type="evidence" value="ECO:0007669"/>
    <property type="project" value="UniProtKB-ARBA"/>
</dbReference>
<dbReference type="InterPro" id="IPR008948">
    <property type="entry name" value="L-Aspartase-like"/>
</dbReference>
<dbReference type="AlphaFoldDB" id="A0A845ST55"/>
<dbReference type="RefSeq" id="WP_162368386.1">
    <property type="nucleotide sequence ID" value="NZ_WUBS01000020.1"/>
</dbReference>
<organism evidence="1 2">
    <name type="scientific">Acerihabitans arboris</name>
    <dbReference type="NCBI Taxonomy" id="2691583"/>
    <lineage>
        <taxon>Bacteria</taxon>
        <taxon>Pseudomonadati</taxon>
        <taxon>Pseudomonadota</taxon>
        <taxon>Gammaproteobacteria</taxon>
        <taxon>Enterobacterales</taxon>
        <taxon>Pectobacteriaceae</taxon>
        <taxon>Acerihabitans</taxon>
    </lineage>
</organism>
<accession>A0A845ST55</accession>
<keyword evidence="2" id="KW-1185">Reference proteome</keyword>
<dbReference type="PANTHER" id="PTHR10362">
    <property type="entry name" value="HISTIDINE AMMONIA-LYASE"/>
    <property type="match status" value="1"/>
</dbReference>